<name>A0AAP3Z332_9LACT</name>
<accession>A0AAP3Z332</accession>
<dbReference type="Proteomes" id="UP001152598">
    <property type="component" value="Unassembled WGS sequence"/>
</dbReference>
<dbReference type="RefSeq" id="WP_278228517.1">
    <property type="nucleotide sequence ID" value="NZ_JAOWLV010000010.1"/>
</dbReference>
<dbReference type="EMBL" id="JAOWLV010000010">
    <property type="protein sequence ID" value="MDG4977444.1"/>
    <property type="molecule type" value="Genomic_DNA"/>
</dbReference>
<evidence type="ECO:0000313" key="2">
    <source>
        <dbReference type="Proteomes" id="UP001152598"/>
    </source>
</evidence>
<reference evidence="1" key="2">
    <citation type="journal article" date="2023" name="Food Microbiol.">
        <title>Evaluation of the fermentation potential of lactic acid bacteria isolated from herbs, fruits and vegetables as starter cultures in nut-based milk alternatives.</title>
        <authorList>
            <person name="Huang W."/>
            <person name="Dong A."/>
            <person name="Pham H.T."/>
            <person name="Zhou C."/>
            <person name="Huo Z."/>
            <person name="Watjen A.P."/>
            <person name="Prakash S."/>
            <person name="Bang-Berthelsen C.H."/>
            <person name="Turner M.S."/>
        </authorList>
    </citation>
    <scope>NUCLEOTIDE SEQUENCE</scope>
    <source>
        <strain evidence="1">54</strain>
    </source>
</reference>
<evidence type="ECO:0000313" key="1">
    <source>
        <dbReference type="EMBL" id="MDG4977444.1"/>
    </source>
</evidence>
<sequence>MAKFQEKTEQRATEYVDFAEGPHEAKIERAKLSHSKDGKTNIIVLRIIGEDGESGFFNISFGDEFGEEQLMFVLTSIKHNGFDIPEEIDWDYNQETVDFLKGKDVYIYVKNEVYQGKTSGKIKRVLNQDEYDSFFEEE</sequence>
<comment type="caution">
    <text evidence="1">The sequence shown here is derived from an EMBL/GenBank/DDBJ whole genome shotgun (WGS) entry which is preliminary data.</text>
</comment>
<proteinExistence type="predicted"/>
<protein>
    <submittedName>
        <fullName evidence="1">Uncharacterized protein</fullName>
    </submittedName>
</protein>
<organism evidence="1 2">
    <name type="scientific">Lactococcus lactis</name>
    <dbReference type="NCBI Taxonomy" id="1358"/>
    <lineage>
        <taxon>Bacteria</taxon>
        <taxon>Bacillati</taxon>
        <taxon>Bacillota</taxon>
        <taxon>Bacilli</taxon>
        <taxon>Lactobacillales</taxon>
        <taxon>Streptococcaceae</taxon>
        <taxon>Lactococcus</taxon>
    </lineage>
</organism>
<gene>
    <name evidence="1" type="ORF">OGZ50_11950</name>
</gene>
<dbReference type="AlphaFoldDB" id="A0AAP3Z332"/>
<reference evidence="1" key="1">
    <citation type="submission" date="2022-10" db="EMBL/GenBank/DDBJ databases">
        <authorList>
            <person name="Turner M.S."/>
            <person name="Huang W."/>
        </authorList>
    </citation>
    <scope>NUCLEOTIDE SEQUENCE</scope>
    <source>
        <strain evidence="1">54</strain>
    </source>
</reference>